<feature type="transmembrane region" description="Helical" evidence="1">
    <location>
        <begin position="237"/>
        <end position="256"/>
    </location>
</feature>
<feature type="transmembrane region" description="Helical" evidence="1">
    <location>
        <begin position="112"/>
        <end position="135"/>
    </location>
</feature>
<gene>
    <name evidence="2" type="ORF">DFR40_1949</name>
</gene>
<keyword evidence="1" id="KW-0472">Membrane</keyword>
<proteinExistence type="predicted"/>
<keyword evidence="1" id="KW-1133">Transmembrane helix</keyword>
<name>A0A495WDZ8_9RHOO</name>
<protein>
    <submittedName>
        <fullName evidence="2">Uncharacterized protein</fullName>
    </submittedName>
</protein>
<comment type="caution">
    <text evidence="2">The sequence shown here is derived from an EMBL/GenBank/DDBJ whole genome shotgun (WGS) entry which is preliminary data.</text>
</comment>
<evidence type="ECO:0000256" key="1">
    <source>
        <dbReference type="SAM" id="Phobius"/>
    </source>
</evidence>
<evidence type="ECO:0000313" key="3">
    <source>
        <dbReference type="Proteomes" id="UP000270626"/>
    </source>
</evidence>
<feature type="transmembrane region" description="Helical" evidence="1">
    <location>
        <begin position="305"/>
        <end position="324"/>
    </location>
</feature>
<reference evidence="2 3" key="1">
    <citation type="submission" date="2018-10" db="EMBL/GenBank/DDBJ databases">
        <title>Genomic Encyclopedia of Type Strains, Phase IV (KMG-IV): sequencing the most valuable type-strain genomes for metagenomic binning, comparative biology and taxonomic classification.</title>
        <authorList>
            <person name="Goeker M."/>
        </authorList>
    </citation>
    <scope>NUCLEOTIDE SEQUENCE [LARGE SCALE GENOMIC DNA]</scope>
    <source>
        <strain evidence="2 3">DSM 23841</strain>
    </source>
</reference>
<sequence>MMTSHRDPVLAGAIGEARLLLAYAAENGIALDPALVATIVGAQLSGDPASADDVDAQARFWLAFAAVARAVHPVSADSIAATMTRHERRGFAAGLLDRLLGNKPTSHAERSIYRFSLLSFVVLVCLLATQMYWVIGARLEAQSGQLIGQAEALSGQMLNLRKARLADDAPEVLQLEAAGEQLDLELAIRVDALDRWNDVWQALLPGIRRDHDDAAAASPFTTLRKARLEAGLAKECIELYLLPLLYGLLGSCLHVLRSLSAGIERRTHVPSRLYQVRIYTGGLAGLVVGWFGLGGEAAGSLASLTPFALAFLAGYSVEVLFAFMDRLVAVFAGRRDAAGSEAGPRR</sequence>
<dbReference type="AlphaFoldDB" id="A0A495WDZ8"/>
<evidence type="ECO:0000313" key="2">
    <source>
        <dbReference type="EMBL" id="RKT58008.1"/>
    </source>
</evidence>
<keyword evidence="3" id="KW-1185">Reference proteome</keyword>
<accession>A0A495WDZ8</accession>
<keyword evidence="1" id="KW-0812">Transmembrane</keyword>
<organism evidence="2 3">
    <name type="scientific">Azonexus fungiphilus</name>
    <dbReference type="NCBI Taxonomy" id="146940"/>
    <lineage>
        <taxon>Bacteria</taxon>
        <taxon>Pseudomonadati</taxon>
        <taxon>Pseudomonadota</taxon>
        <taxon>Betaproteobacteria</taxon>
        <taxon>Rhodocyclales</taxon>
        <taxon>Azonexaceae</taxon>
        <taxon>Azonexus</taxon>
    </lineage>
</organism>
<dbReference type="EMBL" id="RBXP01000015">
    <property type="protein sequence ID" value="RKT58008.1"/>
    <property type="molecule type" value="Genomic_DNA"/>
</dbReference>
<feature type="transmembrane region" description="Helical" evidence="1">
    <location>
        <begin position="276"/>
        <end position="293"/>
    </location>
</feature>
<dbReference type="Proteomes" id="UP000270626">
    <property type="component" value="Unassembled WGS sequence"/>
</dbReference>